<evidence type="ECO:0000313" key="1">
    <source>
        <dbReference type="EMBL" id="OLQ03054.1"/>
    </source>
</evidence>
<proteinExistence type="predicted"/>
<gene>
    <name evidence="1" type="ORF">AK812_SmicGene14032</name>
</gene>
<keyword evidence="2" id="KW-1185">Reference proteome</keyword>
<accession>A0A1Q9E6K0</accession>
<name>A0A1Q9E6K0_SYMMI</name>
<sequence length="235" mass="25477">MALPIALSSVNLATHLNISLTTPRLFVSFRQASAAKLANVQLSSARHILPQKDAFNSPVCASPLHSTQLAFVQSAAGQARAAAEGRLQFTRLRFAVAFQAFVQSAAGQALPQSEFFRVTRLAGHELGAVPIPSQVVVQSSRAVQAPVQIEISGHWCFARPQLLLHQLERELKVQQQGLCPIFAAAPPRMKPEETKAMHSPPRLMAAAAAAAKQEEALKTRRQDFLCHRDIAVKPA</sequence>
<protein>
    <submittedName>
        <fullName evidence="1">Uncharacterized protein</fullName>
    </submittedName>
</protein>
<organism evidence="1 2">
    <name type="scientific">Symbiodinium microadriaticum</name>
    <name type="common">Dinoflagellate</name>
    <name type="synonym">Zooxanthella microadriatica</name>
    <dbReference type="NCBI Taxonomy" id="2951"/>
    <lineage>
        <taxon>Eukaryota</taxon>
        <taxon>Sar</taxon>
        <taxon>Alveolata</taxon>
        <taxon>Dinophyceae</taxon>
        <taxon>Suessiales</taxon>
        <taxon>Symbiodiniaceae</taxon>
        <taxon>Symbiodinium</taxon>
    </lineage>
</organism>
<dbReference type="EMBL" id="LSRX01000248">
    <property type="protein sequence ID" value="OLQ03054.1"/>
    <property type="molecule type" value="Genomic_DNA"/>
</dbReference>
<comment type="caution">
    <text evidence="1">The sequence shown here is derived from an EMBL/GenBank/DDBJ whole genome shotgun (WGS) entry which is preliminary data.</text>
</comment>
<evidence type="ECO:0000313" key="2">
    <source>
        <dbReference type="Proteomes" id="UP000186817"/>
    </source>
</evidence>
<dbReference type="AlphaFoldDB" id="A0A1Q9E6K0"/>
<reference evidence="1 2" key="1">
    <citation type="submission" date="2016-02" db="EMBL/GenBank/DDBJ databases">
        <title>Genome analysis of coral dinoflagellate symbionts highlights evolutionary adaptations to a symbiotic lifestyle.</title>
        <authorList>
            <person name="Aranda M."/>
            <person name="Li Y."/>
            <person name="Liew Y.J."/>
            <person name="Baumgarten S."/>
            <person name="Simakov O."/>
            <person name="Wilson M."/>
            <person name="Piel J."/>
            <person name="Ashoor H."/>
            <person name="Bougouffa S."/>
            <person name="Bajic V.B."/>
            <person name="Ryu T."/>
            <person name="Ravasi T."/>
            <person name="Bayer T."/>
            <person name="Micklem G."/>
            <person name="Kim H."/>
            <person name="Bhak J."/>
            <person name="Lajeunesse T.C."/>
            <person name="Voolstra C.R."/>
        </authorList>
    </citation>
    <scope>NUCLEOTIDE SEQUENCE [LARGE SCALE GENOMIC DNA]</scope>
    <source>
        <strain evidence="1 2">CCMP2467</strain>
    </source>
</reference>
<dbReference type="Proteomes" id="UP000186817">
    <property type="component" value="Unassembled WGS sequence"/>
</dbReference>